<evidence type="ECO:0000256" key="6">
    <source>
        <dbReference type="ARBA" id="ARBA00023310"/>
    </source>
</evidence>
<gene>
    <name evidence="7" type="ORF">HMPREF9257_0332</name>
</gene>
<dbReference type="RefSeq" id="WP_006418020.1">
    <property type="nucleotide sequence ID" value="NZ_AENN01000011.1"/>
</dbReference>
<comment type="caution">
    <text evidence="7">The sequence shown here is derived from an EMBL/GenBank/DDBJ whole genome shotgun (WGS) entry which is preliminary data.</text>
</comment>
<dbReference type="eggNOG" id="ENOG5033DSJ">
    <property type="taxonomic scope" value="Bacteria"/>
</dbReference>
<comment type="subcellular location">
    <subcellularLocation>
        <location evidence="1">Membrane</location>
    </subcellularLocation>
</comment>
<reference evidence="7 8" key="1">
    <citation type="submission" date="2010-10" db="EMBL/GenBank/DDBJ databases">
        <authorList>
            <person name="Durkin A.S."/>
            <person name="Madupu R."/>
            <person name="Torralba M."/>
            <person name="Gillis M."/>
            <person name="Methe B."/>
            <person name="Sutton G."/>
            <person name="Nelson K.E."/>
        </authorList>
    </citation>
    <scope>NUCLEOTIDE SEQUENCE [LARGE SCALE GENOMIC DNA]</scope>
    <source>
        <strain evidence="7 8">ACS-139-V-Col8</strain>
    </source>
</reference>
<dbReference type="Pfam" id="PF00213">
    <property type="entry name" value="OSCP"/>
    <property type="match status" value="1"/>
</dbReference>
<keyword evidence="3" id="KW-0375">Hydrogen ion transport</keyword>
<dbReference type="AlphaFoldDB" id="E4KNH0"/>
<name>E4KNH0_9LACT</name>
<evidence type="ECO:0000256" key="4">
    <source>
        <dbReference type="ARBA" id="ARBA00023065"/>
    </source>
</evidence>
<accession>E4KNH0</accession>
<dbReference type="GO" id="GO:0016020">
    <property type="term" value="C:membrane"/>
    <property type="evidence" value="ECO:0007669"/>
    <property type="project" value="UniProtKB-SubCell"/>
</dbReference>
<dbReference type="Proteomes" id="UP000005990">
    <property type="component" value="Unassembled WGS sequence"/>
</dbReference>
<evidence type="ECO:0000313" key="8">
    <source>
        <dbReference type="Proteomes" id="UP000005990"/>
    </source>
</evidence>
<dbReference type="InterPro" id="IPR000711">
    <property type="entry name" value="ATPase_OSCP/dsu"/>
</dbReference>
<keyword evidence="5" id="KW-0472">Membrane</keyword>
<dbReference type="GO" id="GO:0046933">
    <property type="term" value="F:proton-transporting ATP synthase activity, rotational mechanism"/>
    <property type="evidence" value="ECO:0007669"/>
    <property type="project" value="InterPro"/>
</dbReference>
<keyword evidence="6" id="KW-0066">ATP synthesis</keyword>
<evidence type="ECO:0000256" key="2">
    <source>
        <dbReference type="ARBA" id="ARBA00022448"/>
    </source>
</evidence>
<dbReference type="STRING" id="908337.HMPREF9257_0332"/>
<keyword evidence="4" id="KW-0406">Ion transport</keyword>
<evidence type="ECO:0000256" key="5">
    <source>
        <dbReference type="ARBA" id="ARBA00023136"/>
    </source>
</evidence>
<proteinExistence type="predicted"/>
<keyword evidence="8" id="KW-1185">Reference proteome</keyword>
<evidence type="ECO:0000313" key="7">
    <source>
        <dbReference type="EMBL" id="EFR31486.1"/>
    </source>
</evidence>
<keyword evidence="2" id="KW-0813">Transport</keyword>
<dbReference type="OrthoDB" id="2139371at2"/>
<protein>
    <submittedName>
        <fullName evidence="7">Uncharacterized protein</fullName>
    </submittedName>
</protein>
<evidence type="ECO:0000256" key="1">
    <source>
        <dbReference type="ARBA" id="ARBA00004370"/>
    </source>
</evidence>
<organism evidence="7 8">
    <name type="scientific">Eremococcus coleocola ACS-139-V-Col8</name>
    <dbReference type="NCBI Taxonomy" id="908337"/>
    <lineage>
        <taxon>Bacteria</taxon>
        <taxon>Bacillati</taxon>
        <taxon>Bacillota</taxon>
        <taxon>Bacilli</taxon>
        <taxon>Lactobacillales</taxon>
        <taxon>Aerococcaceae</taxon>
        <taxon>Eremococcus</taxon>
    </lineage>
</organism>
<sequence>MDNVKETTYSQFVDQIMDQYRQYDEKTGRIKKDESQEVENLTIRSVVPLTEAEKRQIIALFLKKIDRPLGEVNEIIDPDLVTGVSIQSESYYFEVSGRQQLSHMHDMFHAKS</sequence>
<dbReference type="EMBL" id="AENN01000011">
    <property type="protein sequence ID" value="EFR31486.1"/>
    <property type="molecule type" value="Genomic_DNA"/>
</dbReference>
<evidence type="ECO:0000256" key="3">
    <source>
        <dbReference type="ARBA" id="ARBA00022781"/>
    </source>
</evidence>